<evidence type="ECO:0000256" key="1">
    <source>
        <dbReference type="SAM" id="Phobius"/>
    </source>
</evidence>
<keyword evidence="4" id="KW-1185">Reference proteome</keyword>
<keyword evidence="1" id="KW-0472">Membrane</keyword>
<accession>A0ABS2Z7B5</accession>
<name>A0ABS2Z7B5_9BACL</name>
<dbReference type="EMBL" id="JAFHKS010000036">
    <property type="protein sequence ID" value="MBN3543888.1"/>
    <property type="molecule type" value="Genomic_DNA"/>
</dbReference>
<dbReference type="InterPro" id="IPR025436">
    <property type="entry name" value="DUF4179"/>
</dbReference>
<keyword evidence="1" id="KW-0812">Transmembrane</keyword>
<dbReference type="Proteomes" id="UP001319060">
    <property type="component" value="Unassembled WGS sequence"/>
</dbReference>
<proteinExistence type="predicted"/>
<feature type="transmembrane region" description="Helical" evidence="1">
    <location>
        <begin position="45"/>
        <end position="62"/>
    </location>
</feature>
<organism evidence="3 4">
    <name type="scientific">Fictibacillus barbaricus</name>
    <dbReference type="NCBI Taxonomy" id="182136"/>
    <lineage>
        <taxon>Bacteria</taxon>
        <taxon>Bacillati</taxon>
        <taxon>Bacillota</taxon>
        <taxon>Bacilli</taxon>
        <taxon>Bacillales</taxon>
        <taxon>Fictibacillaceae</taxon>
        <taxon>Fictibacillus</taxon>
    </lineage>
</organism>
<comment type="caution">
    <text evidence="3">The sequence shown here is derived from an EMBL/GenBank/DDBJ whole genome shotgun (WGS) entry which is preliminary data.</text>
</comment>
<evidence type="ECO:0000313" key="3">
    <source>
        <dbReference type="EMBL" id="MBN3543888.1"/>
    </source>
</evidence>
<reference evidence="3 4" key="1">
    <citation type="submission" date="2021-01" db="EMBL/GenBank/DDBJ databases">
        <title>Genome Sequencing of Type Strains.</title>
        <authorList>
            <person name="Lemaire J.F."/>
            <person name="Inderbitzin P."/>
            <person name="Collins S.B."/>
            <person name="Wespe N."/>
            <person name="Knight-Connoni V."/>
        </authorList>
    </citation>
    <scope>NUCLEOTIDE SEQUENCE [LARGE SCALE GENOMIC DNA]</scope>
    <source>
        <strain evidence="3 4">DSM 14730</strain>
    </source>
</reference>
<evidence type="ECO:0000313" key="4">
    <source>
        <dbReference type="Proteomes" id="UP001319060"/>
    </source>
</evidence>
<dbReference type="Gene3D" id="2.60.40.1630">
    <property type="entry name" value="bacillus anthracis domain"/>
    <property type="match status" value="1"/>
</dbReference>
<feature type="domain" description="DUF4179" evidence="2">
    <location>
        <begin position="39"/>
        <end position="129"/>
    </location>
</feature>
<sequence>MEKKLLQQAYERIDVPKNDVLNAIKIGKERAVFEGSNKKRSFKRVGWSIVAAATVMITSSFISPSLSKVMAKVPLLGNVYVVFNDAVGRNLQTENLITELNEVYSQNGIDVSITNAYYDGAVVGVTFSVNGDIQKEEDGTVQGFYEVFDGSGGISDSKELVYMEPSQNQFVGHIRLNYPKTQLPSDTTFPLEFKRIGEIEGNWRFDVPIKQLPFETIEVDKESYDNQADVNVNFDSIVKGKASTAINYTTTLPVGGKKDQVRLEIYDDKSKQIEISSDGIDLETLESNDSFVVKNRSIIPESLKGRTSHLVIVPKVAIYAPNQFVNLKEKTPVTIKAARQDLAVMIERITTRQDRIIVDFQIQNKDTKDQNYSFYKNFAFNDVTLVKKSEKEIYQKSMKHSLEILNKEELRFRNTFDLSDAKNFKLNDYVLRINMNSLSMNNPVELNRVKVNLD</sequence>
<keyword evidence="1" id="KW-1133">Transmembrane helix</keyword>
<dbReference type="Pfam" id="PF13786">
    <property type="entry name" value="DUF4179"/>
    <property type="match status" value="1"/>
</dbReference>
<evidence type="ECO:0000259" key="2">
    <source>
        <dbReference type="Pfam" id="PF13786"/>
    </source>
</evidence>
<protein>
    <submittedName>
        <fullName evidence="3">DUF4179 domain-containing protein</fullName>
    </submittedName>
</protein>
<gene>
    <name evidence="3" type="ORF">JYA64_01055</name>
</gene>
<dbReference type="RefSeq" id="WP_188404633.1">
    <property type="nucleotide sequence ID" value="NZ_BMCE01000009.1"/>
</dbReference>